<feature type="signal peptide" evidence="1">
    <location>
        <begin position="1"/>
        <end position="21"/>
    </location>
</feature>
<dbReference type="EMBL" id="IACK01004465">
    <property type="protein sequence ID" value="LAA67960.1"/>
    <property type="molecule type" value="Transcribed_RNA"/>
</dbReference>
<protein>
    <recommendedName>
        <fullName evidence="3">Secreted protein</fullName>
    </recommendedName>
</protein>
<reference evidence="2" key="1">
    <citation type="submission" date="2017-07" db="EMBL/GenBank/DDBJ databases">
        <authorList>
            <person name="Mikheyev A."/>
            <person name="Grau M."/>
        </authorList>
    </citation>
    <scope>NUCLEOTIDE SEQUENCE</scope>
    <source>
        <tissue evidence="2">Venom_gland</tissue>
    </source>
</reference>
<dbReference type="EMBL" id="IACK01004466">
    <property type="protein sequence ID" value="LAA67963.1"/>
    <property type="molecule type" value="Transcribed_RNA"/>
</dbReference>
<keyword evidence="1" id="KW-0732">Signal</keyword>
<evidence type="ECO:0008006" key="3">
    <source>
        <dbReference type="Google" id="ProtNLM"/>
    </source>
</evidence>
<dbReference type="Gene3D" id="3.60.10.10">
    <property type="entry name" value="Endonuclease/exonuclease/phosphatase"/>
    <property type="match status" value="1"/>
</dbReference>
<proteinExistence type="predicted"/>
<evidence type="ECO:0000313" key="2">
    <source>
        <dbReference type="EMBL" id="LAA67960.1"/>
    </source>
</evidence>
<reference evidence="2" key="2">
    <citation type="submission" date="2017-11" db="EMBL/GenBank/DDBJ databases">
        <title>Coralsnake Venomics: Analyses of Venom Gland Transcriptomes and Proteomes of Six Brazilian Taxa.</title>
        <authorList>
            <person name="Aird S.D."/>
            <person name="Jorge da Silva N."/>
            <person name="Qiu L."/>
            <person name="Villar-Briones A."/>
            <person name="Aparecida-Saddi V."/>
            <person name="Campos-Telles M.P."/>
            <person name="Grau M."/>
            <person name="Mikheyev A.S."/>
        </authorList>
    </citation>
    <scope>NUCLEOTIDE SEQUENCE</scope>
    <source>
        <tissue evidence="2">Venom_gland</tissue>
    </source>
</reference>
<evidence type="ECO:0000256" key="1">
    <source>
        <dbReference type="SAM" id="SignalP"/>
    </source>
</evidence>
<dbReference type="SUPFAM" id="SSF56219">
    <property type="entry name" value="DNase I-like"/>
    <property type="match status" value="1"/>
</dbReference>
<dbReference type="InterPro" id="IPR036691">
    <property type="entry name" value="Endo/exonu/phosph_ase_sf"/>
</dbReference>
<organism evidence="2">
    <name type="scientific">Micrurus lemniscatus lemniscatus</name>
    <dbReference type="NCBI Taxonomy" id="129467"/>
    <lineage>
        <taxon>Eukaryota</taxon>
        <taxon>Metazoa</taxon>
        <taxon>Chordata</taxon>
        <taxon>Craniata</taxon>
        <taxon>Vertebrata</taxon>
        <taxon>Euteleostomi</taxon>
        <taxon>Lepidosauria</taxon>
        <taxon>Squamata</taxon>
        <taxon>Bifurcata</taxon>
        <taxon>Unidentata</taxon>
        <taxon>Episquamata</taxon>
        <taxon>Toxicofera</taxon>
        <taxon>Serpentes</taxon>
        <taxon>Colubroidea</taxon>
        <taxon>Elapidae</taxon>
        <taxon>Elapinae</taxon>
        <taxon>Micrurus</taxon>
    </lineage>
</organism>
<dbReference type="AlphaFoldDB" id="A0A2D4H7K5"/>
<sequence length="114" mass="13063">MVCSLFHGFILLFPCFARLDAARGCHVCVCVLCSGTCQERGSVWGKIWSIKREFDLSKMIGELLLQDTWRAMNPGTKQYTFYSNVHQSWSIIDMIWMTPELRGNVQEIEIAANL</sequence>
<accession>A0A2D4H7K5</accession>
<feature type="chain" id="PRO_5015078603" description="Secreted protein" evidence="1">
    <location>
        <begin position="22"/>
        <end position="114"/>
    </location>
</feature>
<name>A0A2D4H7K5_MICLE</name>